<reference evidence="2 3" key="1">
    <citation type="journal article" date="2009" name="Appl. Environ. Microbiol.">
        <title>Genomic analysis of 'Elusimicrobium minutum,' the first cultivated representative of the phylum 'Elusimicrobia' (formerly termite group 1).</title>
        <authorList>
            <person name="Herlemann D.P.R."/>
            <person name="Geissinger O."/>
            <person name="Ikeda-Ohtsubo W."/>
            <person name="Kunin V."/>
            <person name="Sun H."/>
            <person name="Lapidus A."/>
            <person name="Hugenholtz P."/>
            <person name="Brune A."/>
        </authorList>
    </citation>
    <scope>NUCLEOTIDE SEQUENCE [LARGE SCALE GENOMIC DNA]</scope>
    <source>
        <strain evidence="2 3">Pei191</strain>
    </source>
</reference>
<dbReference type="STRING" id="445932.Emin_0646"/>
<name>B2KC74_ELUMP</name>
<dbReference type="RefSeq" id="WP_012414816.1">
    <property type="nucleotide sequence ID" value="NC_010644.1"/>
</dbReference>
<keyword evidence="3" id="KW-1185">Reference proteome</keyword>
<evidence type="ECO:0000256" key="1">
    <source>
        <dbReference type="SAM" id="Phobius"/>
    </source>
</evidence>
<sequence>MPKFTFKVFVSLICLFFWVGLAVYGGYKWILHARAQEAAAEKAYVEALKKEQSKPARRVTSIEIPNREKEPVSTFDALKKRN</sequence>
<dbReference type="AlphaFoldDB" id="B2KC74"/>
<accession>B2KC74</accession>
<keyword evidence="1" id="KW-0812">Transmembrane</keyword>
<dbReference type="KEGG" id="emi:Emin_0646"/>
<dbReference type="HOGENOM" id="CLU_2552901_0_0_0"/>
<evidence type="ECO:0000313" key="2">
    <source>
        <dbReference type="EMBL" id="ACC98201.1"/>
    </source>
</evidence>
<keyword evidence="1" id="KW-0472">Membrane</keyword>
<keyword evidence="1" id="KW-1133">Transmembrane helix</keyword>
<dbReference type="Proteomes" id="UP000001029">
    <property type="component" value="Chromosome"/>
</dbReference>
<gene>
    <name evidence="2" type="ordered locus">Emin_0646</name>
</gene>
<evidence type="ECO:0000313" key="3">
    <source>
        <dbReference type="Proteomes" id="UP000001029"/>
    </source>
</evidence>
<proteinExistence type="predicted"/>
<organism evidence="2 3">
    <name type="scientific">Elusimicrobium minutum (strain Pei191)</name>
    <dbReference type="NCBI Taxonomy" id="445932"/>
    <lineage>
        <taxon>Bacteria</taxon>
        <taxon>Pseudomonadati</taxon>
        <taxon>Elusimicrobiota</taxon>
        <taxon>Elusimicrobia</taxon>
        <taxon>Elusimicrobiales</taxon>
        <taxon>Elusimicrobiaceae</taxon>
        <taxon>Elusimicrobium</taxon>
    </lineage>
</organism>
<protein>
    <submittedName>
        <fullName evidence="2">Uncharacterized protein</fullName>
    </submittedName>
</protein>
<feature type="transmembrane region" description="Helical" evidence="1">
    <location>
        <begin position="6"/>
        <end position="27"/>
    </location>
</feature>
<dbReference type="EMBL" id="CP001055">
    <property type="protein sequence ID" value="ACC98201.1"/>
    <property type="molecule type" value="Genomic_DNA"/>
</dbReference>